<comment type="subunit">
    <text evidence="2">Heterotrimer of A, B and C subunits.</text>
</comment>
<reference evidence="6" key="1">
    <citation type="journal article" date="2021" name="PeerJ">
        <title>Extensive microbial diversity within the chicken gut microbiome revealed by metagenomics and culture.</title>
        <authorList>
            <person name="Gilroy R."/>
            <person name="Ravi A."/>
            <person name="Getino M."/>
            <person name="Pursley I."/>
            <person name="Horton D.L."/>
            <person name="Alikhan N.F."/>
            <person name="Baker D."/>
            <person name="Gharbi K."/>
            <person name="Hall N."/>
            <person name="Watson M."/>
            <person name="Adriaenssens E.M."/>
            <person name="Foster-Nyarko E."/>
            <person name="Jarju S."/>
            <person name="Secka A."/>
            <person name="Antonio M."/>
            <person name="Oren A."/>
            <person name="Chaudhuri R.R."/>
            <person name="La Ragione R."/>
            <person name="Hildebrand F."/>
            <person name="Pallen M.J."/>
        </authorList>
    </citation>
    <scope>NUCLEOTIDE SEQUENCE</scope>
    <source>
        <strain evidence="6">CHK187-11901</strain>
    </source>
</reference>
<dbReference type="InterPro" id="IPR003837">
    <property type="entry name" value="GatC"/>
</dbReference>
<evidence type="ECO:0000256" key="3">
    <source>
        <dbReference type="ARBA" id="ARBA00024799"/>
    </source>
</evidence>
<accession>A0A9D2NS48</accession>
<comment type="function">
    <text evidence="3">Allows the formation of correctly charged Asn-tRNA(Asn) or Gln-tRNA(Gln) through the transamidation of misacylated Asp-tRNA(Asn) or Glu-tRNA(Gln) in organisms which lack either or both of asparaginyl-tRNA or glutaminyl-tRNA synthetases. The reaction takes place in the presence of glutamine and ATP through an activated phospho-Asp-tRNA(Asn) or phospho-Glu-tRNA(Gln).</text>
</comment>
<dbReference type="NCBIfam" id="TIGR00135">
    <property type="entry name" value="gatC"/>
    <property type="match status" value="1"/>
</dbReference>
<dbReference type="EMBL" id="DWWM01000005">
    <property type="protein sequence ID" value="HJC35733.1"/>
    <property type="molecule type" value="Genomic_DNA"/>
</dbReference>
<dbReference type="GO" id="GO:0070681">
    <property type="term" value="P:glutaminyl-tRNAGln biosynthesis via transamidation"/>
    <property type="evidence" value="ECO:0007669"/>
    <property type="project" value="TreeGrafter"/>
</dbReference>
<comment type="catalytic activity">
    <reaction evidence="5">
        <text>L-glutamyl-tRNA(Gln) + L-glutamine + ATP + H2O = L-glutaminyl-tRNA(Gln) + L-glutamate + ADP + phosphate + H(+)</text>
        <dbReference type="Rhea" id="RHEA:17521"/>
        <dbReference type="Rhea" id="RHEA-COMP:9681"/>
        <dbReference type="Rhea" id="RHEA-COMP:9684"/>
        <dbReference type="ChEBI" id="CHEBI:15377"/>
        <dbReference type="ChEBI" id="CHEBI:15378"/>
        <dbReference type="ChEBI" id="CHEBI:29985"/>
        <dbReference type="ChEBI" id="CHEBI:30616"/>
        <dbReference type="ChEBI" id="CHEBI:43474"/>
        <dbReference type="ChEBI" id="CHEBI:58359"/>
        <dbReference type="ChEBI" id="CHEBI:78520"/>
        <dbReference type="ChEBI" id="CHEBI:78521"/>
        <dbReference type="ChEBI" id="CHEBI:456216"/>
    </reaction>
</comment>
<evidence type="ECO:0000313" key="6">
    <source>
        <dbReference type="EMBL" id="HJC35733.1"/>
    </source>
</evidence>
<name>A0A9D2NS48_9FIRM</name>
<evidence type="ECO:0000256" key="5">
    <source>
        <dbReference type="ARBA" id="ARBA00047913"/>
    </source>
</evidence>
<reference evidence="6" key="2">
    <citation type="submission" date="2021-04" db="EMBL/GenBank/DDBJ databases">
        <authorList>
            <person name="Gilroy R."/>
        </authorList>
    </citation>
    <scope>NUCLEOTIDE SEQUENCE</scope>
    <source>
        <strain evidence="6">CHK187-11901</strain>
    </source>
</reference>
<proteinExistence type="inferred from homology"/>
<gene>
    <name evidence="6" type="primary">gatC</name>
    <name evidence="6" type="ORF">H9702_01200</name>
</gene>
<dbReference type="PANTHER" id="PTHR15004:SF0">
    <property type="entry name" value="GLUTAMYL-TRNA(GLN) AMIDOTRANSFERASE SUBUNIT C, MITOCHONDRIAL"/>
    <property type="match status" value="1"/>
</dbReference>
<dbReference type="Pfam" id="PF02686">
    <property type="entry name" value="GatC"/>
    <property type="match status" value="1"/>
</dbReference>
<evidence type="ECO:0000256" key="4">
    <source>
        <dbReference type="ARBA" id="ARBA00047380"/>
    </source>
</evidence>
<dbReference type="Proteomes" id="UP000823896">
    <property type="component" value="Unassembled WGS sequence"/>
</dbReference>
<protein>
    <submittedName>
        <fullName evidence="6">Asp-tRNA(Asn)/Glu-tRNA(Gln) amidotransferase subunit GatC</fullName>
    </submittedName>
</protein>
<comment type="catalytic activity">
    <reaction evidence="4">
        <text>L-aspartyl-tRNA(Asn) + L-glutamine + ATP + H2O = L-asparaginyl-tRNA(Asn) + L-glutamate + ADP + phosphate + 2 H(+)</text>
        <dbReference type="Rhea" id="RHEA:14513"/>
        <dbReference type="Rhea" id="RHEA-COMP:9674"/>
        <dbReference type="Rhea" id="RHEA-COMP:9677"/>
        <dbReference type="ChEBI" id="CHEBI:15377"/>
        <dbReference type="ChEBI" id="CHEBI:15378"/>
        <dbReference type="ChEBI" id="CHEBI:29985"/>
        <dbReference type="ChEBI" id="CHEBI:30616"/>
        <dbReference type="ChEBI" id="CHEBI:43474"/>
        <dbReference type="ChEBI" id="CHEBI:58359"/>
        <dbReference type="ChEBI" id="CHEBI:78515"/>
        <dbReference type="ChEBI" id="CHEBI:78516"/>
        <dbReference type="ChEBI" id="CHEBI:456216"/>
    </reaction>
</comment>
<dbReference type="PANTHER" id="PTHR15004">
    <property type="entry name" value="GLUTAMYL-TRNA(GLN) AMIDOTRANSFERASE SUBUNIT C, MITOCHONDRIAL"/>
    <property type="match status" value="1"/>
</dbReference>
<evidence type="ECO:0000256" key="1">
    <source>
        <dbReference type="ARBA" id="ARBA00010757"/>
    </source>
</evidence>
<dbReference type="InterPro" id="IPR036113">
    <property type="entry name" value="Asp/Glu-ADT_sf_sub_c"/>
</dbReference>
<comment type="similarity">
    <text evidence="1">Belongs to the GatC family.</text>
</comment>
<organism evidence="6 7">
    <name type="scientific">Candidatus Merdibacter merdavium</name>
    <dbReference type="NCBI Taxonomy" id="2838692"/>
    <lineage>
        <taxon>Bacteria</taxon>
        <taxon>Bacillati</taxon>
        <taxon>Bacillota</taxon>
        <taxon>Erysipelotrichia</taxon>
        <taxon>Erysipelotrichales</taxon>
        <taxon>Erysipelotrichaceae</taxon>
        <taxon>Merdibacter</taxon>
    </lineage>
</organism>
<dbReference type="AlphaFoldDB" id="A0A9D2NS48"/>
<sequence>MEQFDKAYFQKLAAGIMLEVNDDEVEDLKNEFDVLTRQIQLFDRVDTEGVEPMVYPFEDETTFLREDVVSHVLTQEEALRNAGSVRAGHVHVPKVVK</sequence>
<evidence type="ECO:0000313" key="7">
    <source>
        <dbReference type="Proteomes" id="UP000823896"/>
    </source>
</evidence>
<evidence type="ECO:0000256" key="2">
    <source>
        <dbReference type="ARBA" id="ARBA00011123"/>
    </source>
</evidence>
<comment type="caution">
    <text evidence="6">The sequence shown here is derived from an EMBL/GenBank/DDBJ whole genome shotgun (WGS) entry which is preliminary data.</text>
</comment>
<dbReference type="GO" id="GO:0006450">
    <property type="term" value="P:regulation of translational fidelity"/>
    <property type="evidence" value="ECO:0007669"/>
    <property type="project" value="InterPro"/>
</dbReference>
<dbReference type="SUPFAM" id="SSF141000">
    <property type="entry name" value="Glu-tRNAGln amidotransferase C subunit"/>
    <property type="match status" value="1"/>
</dbReference>